<dbReference type="PROSITE" id="PS00893">
    <property type="entry name" value="NUDIX_BOX"/>
    <property type="match status" value="1"/>
</dbReference>
<dbReference type="CDD" id="cd04688">
    <property type="entry name" value="NUDIX_Hydrolase"/>
    <property type="match status" value="1"/>
</dbReference>
<dbReference type="AlphaFoldDB" id="A0A086Y4J9"/>
<evidence type="ECO:0000313" key="5">
    <source>
        <dbReference type="Proteomes" id="UP000028826"/>
    </source>
</evidence>
<dbReference type="GO" id="GO:0016787">
    <property type="term" value="F:hydrolase activity"/>
    <property type="evidence" value="ECO:0007669"/>
    <property type="project" value="UniProtKB-KW"/>
</dbReference>
<dbReference type="Gene3D" id="3.90.79.10">
    <property type="entry name" value="Nucleoside Triphosphate Pyrophosphohydrolase"/>
    <property type="match status" value="1"/>
</dbReference>
<dbReference type="STRING" id="195105.CN97_16040"/>
<dbReference type="Proteomes" id="UP000028826">
    <property type="component" value="Unassembled WGS sequence"/>
</dbReference>
<reference evidence="4 5" key="1">
    <citation type="submission" date="2014-03" db="EMBL/GenBank/DDBJ databases">
        <title>Genome of Haematobacter massiliensis CCUG 47968.</title>
        <authorList>
            <person name="Wang D."/>
            <person name="Wang G."/>
        </authorList>
    </citation>
    <scope>NUCLEOTIDE SEQUENCE [LARGE SCALE GENOMIC DNA]</scope>
    <source>
        <strain evidence="4 5">CCUG 47968</strain>
    </source>
</reference>
<dbReference type="RefSeq" id="WP_035710628.1">
    <property type="nucleotide sequence ID" value="NZ_CAMIFG010000006.1"/>
</dbReference>
<dbReference type="InterPro" id="IPR020084">
    <property type="entry name" value="NUDIX_hydrolase_CS"/>
</dbReference>
<feature type="domain" description="Nudix hydrolase" evidence="3">
    <location>
        <begin position="41"/>
        <end position="134"/>
    </location>
</feature>
<dbReference type="eggNOG" id="COG1051">
    <property type="taxonomic scope" value="Bacteria"/>
</dbReference>
<sequence>MTTWRPVPRIRFKALGLHWRDGRLLAAEVLDDAGRVKGVRPLGGSVEFGETAEAAVIREFHEELGIAVTILGPPVFMENIYAHEGAQGHEVLAIFDVAFPNEALSGAIRVEFHEDDGSRCFAEWYDLDALDLPDGPQLYPEGLKAHLLRPR</sequence>
<organism evidence="4 5">
    <name type="scientific">Haematobacter massiliensis</name>
    <dbReference type="NCBI Taxonomy" id="195105"/>
    <lineage>
        <taxon>Bacteria</taxon>
        <taxon>Pseudomonadati</taxon>
        <taxon>Pseudomonadota</taxon>
        <taxon>Alphaproteobacteria</taxon>
        <taxon>Rhodobacterales</taxon>
        <taxon>Paracoccaceae</taxon>
        <taxon>Haematobacter</taxon>
    </lineage>
</organism>
<dbReference type="EMBL" id="JGYG01000006">
    <property type="protein sequence ID" value="KFI29199.1"/>
    <property type="molecule type" value="Genomic_DNA"/>
</dbReference>
<protein>
    <submittedName>
        <fullName evidence="4">DNA mismatch repair protein MutT</fullName>
    </submittedName>
</protein>
<dbReference type="SUPFAM" id="SSF55811">
    <property type="entry name" value="Nudix"/>
    <property type="match status" value="1"/>
</dbReference>
<comment type="caution">
    <text evidence="4">The sequence shown here is derived from an EMBL/GenBank/DDBJ whole genome shotgun (WGS) entry which is preliminary data.</text>
</comment>
<proteinExistence type="predicted"/>
<evidence type="ECO:0000313" key="4">
    <source>
        <dbReference type="EMBL" id="KFI29199.1"/>
    </source>
</evidence>
<keyword evidence="2" id="KW-0378">Hydrolase</keyword>
<dbReference type="OrthoDB" id="7376250at2"/>
<evidence type="ECO:0000256" key="2">
    <source>
        <dbReference type="ARBA" id="ARBA00022801"/>
    </source>
</evidence>
<name>A0A086Y4J9_9RHOB</name>
<accession>A0A086Y4J9</accession>
<evidence type="ECO:0000256" key="1">
    <source>
        <dbReference type="ARBA" id="ARBA00001946"/>
    </source>
</evidence>
<dbReference type="InterPro" id="IPR000086">
    <property type="entry name" value="NUDIX_hydrolase_dom"/>
</dbReference>
<dbReference type="Pfam" id="PF00293">
    <property type="entry name" value="NUDIX"/>
    <property type="match status" value="1"/>
</dbReference>
<evidence type="ECO:0000259" key="3">
    <source>
        <dbReference type="Pfam" id="PF00293"/>
    </source>
</evidence>
<keyword evidence="5" id="KW-1185">Reference proteome</keyword>
<comment type="cofactor">
    <cofactor evidence="1">
        <name>Mg(2+)</name>
        <dbReference type="ChEBI" id="CHEBI:18420"/>
    </cofactor>
</comment>
<gene>
    <name evidence="4" type="ORF">CN97_16040</name>
</gene>
<dbReference type="InterPro" id="IPR015797">
    <property type="entry name" value="NUDIX_hydrolase-like_dom_sf"/>
</dbReference>